<dbReference type="GO" id="GO:0000977">
    <property type="term" value="F:RNA polymerase II transcription regulatory region sequence-specific DNA binding"/>
    <property type="evidence" value="ECO:0007669"/>
    <property type="project" value="TreeGrafter"/>
</dbReference>
<name>A0A7N2N551_QUELO</name>
<dbReference type="AlphaFoldDB" id="A0A7N2N551"/>
<keyword evidence="2" id="KW-0805">Transcription regulation</keyword>
<dbReference type="InterPro" id="IPR015660">
    <property type="entry name" value="MASH1/Ascl1a-like"/>
</dbReference>
<dbReference type="GO" id="GO:0000981">
    <property type="term" value="F:DNA-binding transcription factor activity, RNA polymerase II-specific"/>
    <property type="evidence" value="ECO:0007669"/>
    <property type="project" value="TreeGrafter"/>
</dbReference>
<keyword evidence="3" id="KW-0238">DNA-binding</keyword>
<dbReference type="SUPFAM" id="SSF47459">
    <property type="entry name" value="HLH, helix-loop-helix DNA-binding domain"/>
    <property type="match status" value="1"/>
</dbReference>
<comment type="subcellular location">
    <subcellularLocation>
        <location evidence="1">Nucleus</location>
    </subcellularLocation>
</comment>
<evidence type="ECO:0000256" key="2">
    <source>
        <dbReference type="ARBA" id="ARBA00023015"/>
    </source>
</evidence>
<proteinExistence type="predicted"/>
<dbReference type="EnsemblPlants" id="QL12p038997:mrna">
    <property type="protein sequence ID" value="QL12p038997:mrna"/>
    <property type="gene ID" value="QL12p038997"/>
</dbReference>
<dbReference type="InterPro" id="IPR036638">
    <property type="entry name" value="HLH_DNA-bd_sf"/>
</dbReference>
<dbReference type="InParanoid" id="A0A7N2N551"/>
<dbReference type="EMBL" id="LRBV02000012">
    <property type="status" value="NOT_ANNOTATED_CDS"/>
    <property type="molecule type" value="Genomic_DNA"/>
</dbReference>
<dbReference type="Pfam" id="PF00010">
    <property type="entry name" value="HLH"/>
    <property type="match status" value="1"/>
</dbReference>
<evidence type="ECO:0000313" key="9">
    <source>
        <dbReference type="Proteomes" id="UP000594261"/>
    </source>
</evidence>
<feature type="region of interest" description="Disordered" evidence="6">
    <location>
        <begin position="1"/>
        <end position="25"/>
    </location>
</feature>
<evidence type="ECO:0000256" key="3">
    <source>
        <dbReference type="ARBA" id="ARBA00023125"/>
    </source>
</evidence>
<keyword evidence="5" id="KW-0539">Nucleus</keyword>
<organism evidence="8 9">
    <name type="scientific">Quercus lobata</name>
    <name type="common">Valley oak</name>
    <dbReference type="NCBI Taxonomy" id="97700"/>
    <lineage>
        <taxon>Eukaryota</taxon>
        <taxon>Viridiplantae</taxon>
        <taxon>Streptophyta</taxon>
        <taxon>Embryophyta</taxon>
        <taxon>Tracheophyta</taxon>
        <taxon>Spermatophyta</taxon>
        <taxon>Magnoliopsida</taxon>
        <taxon>eudicotyledons</taxon>
        <taxon>Gunneridae</taxon>
        <taxon>Pentapetalae</taxon>
        <taxon>rosids</taxon>
        <taxon>fabids</taxon>
        <taxon>Fagales</taxon>
        <taxon>Fagaceae</taxon>
        <taxon>Quercus</taxon>
    </lineage>
</organism>
<dbReference type="OMA" id="IHTEACD"/>
<evidence type="ECO:0000256" key="6">
    <source>
        <dbReference type="SAM" id="MobiDB-lite"/>
    </source>
</evidence>
<sequence>MSKGRSHKILATPDNNEENLSNNNERKIMRRDIERQRREQMASLYSSLRLLLPLEFIKGKRSASDLINEAANYIKHMTEKIQGLQVERDQLKNLSNSTAFIPGIEISNNCSLNYATVRVSEAGVEILMSSWLREEGFLLSKVLELLLEEGLSVIRCASNKTNQRLFLTIQSEVCDPTRFNLSELQQKLNAMCNYG</sequence>
<keyword evidence="4" id="KW-0804">Transcription</keyword>
<keyword evidence="9" id="KW-1185">Reference proteome</keyword>
<dbReference type="SMART" id="SM00353">
    <property type="entry name" value="HLH"/>
    <property type="match status" value="1"/>
</dbReference>
<evidence type="ECO:0000256" key="4">
    <source>
        <dbReference type="ARBA" id="ARBA00023163"/>
    </source>
</evidence>
<dbReference type="FunCoup" id="A0A7N2N551">
    <property type="interactions" value="92"/>
</dbReference>
<dbReference type="PROSITE" id="PS50888">
    <property type="entry name" value="BHLH"/>
    <property type="match status" value="1"/>
</dbReference>
<evidence type="ECO:0000313" key="8">
    <source>
        <dbReference type="EnsemblPlants" id="QL12p038997:mrna"/>
    </source>
</evidence>
<dbReference type="PANTHER" id="PTHR13935:SF106">
    <property type="entry name" value="ACHAETE-SCUTE COMPLEX PROTEIN T5-RELATED"/>
    <property type="match status" value="1"/>
</dbReference>
<evidence type="ECO:0000256" key="1">
    <source>
        <dbReference type="ARBA" id="ARBA00004123"/>
    </source>
</evidence>
<reference evidence="8 9" key="1">
    <citation type="journal article" date="2016" name="G3 (Bethesda)">
        <title>First Draft Assembly and Annotation of the Genome of a California Endemic Oak Quercus lobata Nee (Fagaceae).</title>
        <authorList>
            <person name="Sork V.L."/>
            <person name="Fitz-Gibbon S.T."/>
            <person name="Puiu D."/>
            <person name="Crepeau M."/>
            <person name="Gugger P.F."/>
            <person name="Sherman R."/>
            <person name="Stevens K."/>
            <person name="Langley C.H."/>
            <person name="Pellegrini M."/>
            <person name="Salzberg S.L."/>
        </authorList>
    </citation>
    <scope>NUCLEOTIDE SEQUENCE [LARGE SCALE GENOMIC DNA]</scope>
    <source>
        <strain evidence="8 9">cv. SW786</strain>
    </source>
</reference>
<evidence type="ECO:0000256" key="5">
    <source>
        <dbReference type="ARBA" id="ARBA00023242"/>
    </source>
</evidence>
<dbReference type="InterPro" id="IPR011598">
    <property type="entry name" value="bHLH_dom"/>
</dbReference>
<dbReference type="GO" id="GO:0090575">
    <property type="term" value="C:RNA polymerase II transcription regulator complex"/>
    <property type="evidence" value="ECO:0007669"/>
    <property type="project" value="TreeGrafter"/>
</dbReference>
<dbReference type="Proteomes" id="UP000594261">
    <property type="component" value="Chromosome 12"/>
</dbReference>
<protein>
    <recommendedName>
        <fullName evidence="7">BHLH domain-containing protein</fullName>
    </recommendedName>
</protein>
<dbReference type="PANTHER" id="PTHR13935">
    <property type="entry name" value="ACHAETE-SCUTE TRANSCRIPTION FACTOR-RELATED"/>
    <property type="match status" value="1"/>
</dbReference>
<dbReference type="Gramene" id="QL12p038997:mrna">
    <property type="protein sequence ID" value="QL12p038997:mrna"/>
    <property type="gene ID" value="QL12p038997"/>
</dbReference>
<reference evidence="8" key="2">
    <citation type="submission" date="2021-01" db="UniProtKB">
        <authorList>
            <consortium name="EnsemblPlants"/>
        </authorList>
    </citation>
    <scope>IDENTIFICATION</scope>
</reference>
<accession>A0A7N2N551</accession>
<dbReference type="GO" id="GO:0046983">
    <property type="term" value="F:protein dimerization activity"/>
    <property type="evidence" value="ECO:0007669"/>
    <property type="project" value="InterPro"/>
</dbReference>
<dbReference type="Gene3D" id="4.10.280.10">
    <property type="entry name" value="Helix-loop-helix DNA-binding domain"/>
    <property type="match status" value="1"/>
</dbReference>
<feature type="domain" description="BHLH" evidence="7">
    <location>
        <begin position="25"/>
        <end position="77"/>
    </location>
</feature>
<evidence type="ECO:0000259" key="7">
    <source>
        <dbReference type="PROSITE" id="PS50888"/>
    </source>
</evidence>